<evidence type="ECO:0000313" key="2">
    <source>
        <dbReference type="Proteomes" id="UP001162087"/>
    </source>
</evidence>
<sequence>MLSYYEHNTAFQANNCNSGSNAATTYSNNSSNESIVNKRNNDHFEFDTHAFYQRPKRTKRDSANTRSSSSAGAANSYNGSSASAANNNNIPYQKNTEMSPLQSANMRQSMDNHSLSESEFYSETEEYMIHGYFGRNNHEITGDVTSGSASAIQHQYHFLPPQNTIASHLPSTAITTLTSNNIADDYMDID</sequence>
<dbReference type="OrthoDB" id="4065594at2759"/>
<dbReference type="Proteomes" id="UP001162087">
    <property type="component" value="Chromosome 13"/>
</dbReference>
<organism evidence="1 2">
    <name type="scientific">Saccharomyces kudriavzevii (strain ATCC MYA-4449 / AS 2.2408 / CBS 8840 / NBRC 1802 / NCYC 2889)</name>
    <name type="common">Yeast</name>
    <dbReference type="NCBI Taxonomy" id="226230"/>
    <lineage>
        <taxon>Eukaryota</taxon>
        <taxon>Fungi</taxon>
        <taxon>Dikarya</taxon>
        <taxon>Ascomycota</taxon>
        <taxon>Saccharomycotina</taxon>
        <taxon>Saccharomycetes</taxon>
        <taxon>Saccharomycetales</taxon>
        <taxon>Saccharomycetaceae</taxon>
        <taxon>Saccharomyces</taxon>
    </lineage>
</organism>
<gene>
    <name evidence="1" type="primary">SKDI13G0890</name>
    <name evidence="1" type="ORF">SKDI_13G0890</name>
</gene>
<dbReference type="EMBL" id="OX365908">
    <property type="protein sequence ID" value="CAI4047715.1"/>
    <property type="molecule type" value="Genomic_DNA"/>
</dbReference>
<proteinExistence type="predicted"/>
<reference evidence="1" key="1">
    <citation type="submission" date="2022-10" db="EMBL/GenBank/DDBJ databases">
        <authorList>
            <person name="Byrne P K."/>
        </authorList>
    </citation>
    <scope>NUCLEOTIDE SEQUENCE</scope>
    <source>
        <strain evidence="1">IFO1802</strain>
    </source>
</reference>
<protein>
    <submittedName>
        <fullName evidence="1">Uncharacterized protein</fullName>
    </submittedName>
</protein>
<keyword evidence="2" id="KW-1185">Reference proteome</keyword>
<evidence type="ECO:0000313" key="1">
    <source>
        <dbReference type="EMBL" id="CAI4047715.1"/>
    </source>
</evidence>
<accession>A0AA35NKD9</accession>
<name>A0AA35NKD9_SACK1</name>